<gene>
    <name evidence="2" type="ORF">AVDCRST_MAG52-2423</name>
</gene>
<dbReference type="AlphaFoldDB" id="A0A6J4IG97"/>
<proteinExistence type="predicted"/>
<accession>A0A6J4IG97</accession>
<dbReference type="EMBL" id="CADCTN010000146">
    <property type="protein sequence ID" value="CAA9249940.1"/>
    <property type="molecule type" value="Genomic_DNA"/>
</dbReference>
<feature type="region of interest" description="Disordered" evidence="1">
    <location>
        <begin position="1"/>
        <end position="64"/>
    </location>
</feature>
<name>A0A6J4IG97_9ACTN</name>
<evidence type="ECO:0000313" key="2">
    <source>
        <dbReference type="EMBL" id="CAA9249940.1"/>
    </source>
</evidence>
<organism evidence="2">
    <name type="scientific">uncultured Blastococcus sp</name>
    <dbReference type="NCBI Taxonomy" id="217144"/>
    <lineage>
        <taxon>Bacteria</taxon>
        <taxon>Bacillati</taxon>
        <taxon>Actinomycetota</taxon>
        <taxon>Actinomycetes</taxon>
        <taxon>Geodermatophilales</taxon>
        <taxon>Geodermatophilaceae</taxon>
        <taxon>Blastococcus</taxon>
        <taxon>environmental samples</taxon>
    </lineage>
</organism>
<reference evidence="2" key="1">
    <citation type="submission" date="2020-02" db="EMBL/GenBank/DDBJ databases">
        <authorList>
            <person name="Meier V. D."/>
        </authorList>
    </citation>
    <scope>NUCLEOTIDE SEQUENCE</scope>
    <source>
        <strain evidence="2">AVDCRST_MAG52</strain>
    </source>
</reference>
<evidence type="ECO:0000256" key="1">
    <source>
        <dbReference type="SAM" id="MobiDB-lite"/>
    </source>
</evidence>
<sequence length="64" mass="6619">MGHENSCACSGSGAIDADHHRPRRRPGQTRPGRDDGAVTMRSAGPGRPTDPSRVAGGAAGRRRA</sequence>
<protein>
    <submittedName>
        <fullName evidence="2">Uncharacterized protein</fullName>
    </submittedName>
</protein>